<comment type="cofactor">
    <cofactor evidence="1">
        <name>pyridoxal 5'-phosphate</name>
        <dbReference type="ChEBI" id="CHEBI:597326"/>
    </cofactor>
</comment>
<evidence type="ECO:0000256" key="2">
    <source>
        <dbReference type="ARBA" id="ARBA00008639"/>
    </source>
</evidence>
<organism evidence="5 6">
    <name type="scientific">Vibrio artabrorum</name>
    <dbReference type="NCBI Taxonomy" id="446374"/>
    <lineage>
        <taxon>Bacteria</taxon>
        <taxon>Pseudomonadati</taxon>
        <taxon>Pseudomonadota</taxon>
        <taxon>Gammaproteobacteria</taxon>
        <taxon>Vibrionales</taxon>
        <taxon>Vibrionaceae</taxon>
        <taxon>Vibrio</taxon>
    </lineage>
</organism>
<dbReference type="Pfam" id="PF00291">
    <property type="entry name" value="PALP"/>
    <property type="match status" value="1"/>
</dbReference>
<keyword evidence="5" id="KW-0456">Lyase</keyword>
<dbReference type="GO" id="GO:0016829">
    <property type="term" value="F:lyase activity"/>
    <property type="evidence" value="ECO:0007669"/>
    <property type="project" value="UniProtKB-KW"/>
</dbReference>
<dbReference type="PANTHER" id="PTHR43780">
    <property type="entry name" value="1-AMINOCYCLOPROPANE-1-CARBOXYLATE DEAMINASE-RELATED"/>
    <property type="match status" value="1"/>
</dbReference>
<dbReference type="InterPro" id="IPR001926">
    <property type="entry name" value="TrpB-like_PALP"/>
</dbReference>
<evidence type="ECO:0000313" key="6">
    <source>
        <dbReference type="Proteomes" id="UP001223712"/>
    </source>
</evidence>
<feature type="domain" description="Tryptophan synthase beta chain-like PALP" evidence="4">
    <location>
        <begin position="14"/>
        <end position="304"/>
    </location>
</feature>
<dbReference type="PANTHER" id="PTHR43780:SF2">
    <property type="entry name" value="1-AMINOCYCLOPROPANE-1-CARBOXYLATE DEAMINASE-RELATED"/>
    <property type="match status" value="1"/>
</dbReference>
<sequence>MNKLSSTPRVKISHSPTPLEFLPRISEKLGCQLHIKRDDCTGLAGGGNKARKLEYLIADAQKNGADTLVTVGGFQSNHARQTAACAAKFGFGCELVLEDVNGTPKADYYNNGNMLLDRILGANIHSVPEGGDANAFALHLMEELKTQGRKPYFVPLGGSNVIGSLGYVRCAQEILAQINQQELHIDQIILATGSAGTQAGLLAGLIASGSDIPVLGITVSRAQEEQNALVDRLLRETLAYLELDTDLANGRVSTNSQYYGLSYGVVTPAMVEAVNLCAHLEGILLDPVYTGKAMAGLINLVEKGK</sequence>
<dbReference type="RefSeq" id="WP_290334867.1">
    <property type="nucleotide sequence ID" value="NZ_JAUFQY010000001.1"/>
</dbReference>
<keyword evidence="3" id="KW-0663">Pyridoxal phosphate</keyword>
<dbReference type="Gene3D" id="3.40.50.1100">
    <property type="match status" value="2"/>
</dbReference>
<protein>
    <submittedName>
        <fullName evidence="5">D-cysteine desulfhydrase family protein</fullName>
        <ecNumber evidence="5">4.4.1.-</ecNumber>
    </submittedName>
</protein>
<dbReference type="SUPFAM" id="SSF53686">
    <property type="entry name" value="Tryptophan synthase beta subunit-like PLP-dependent enzymes"/>
    <property type="match status" value="1"/>
</dbReference>
<dbReference type="NCBIfam" id="TIGR01275">
    <property type="entry name" value="ACC_deam_rel"/>
    <property type="match status" value="1"/>
</dbReference>
<name>A0ABT8CJZ1_9VIBR</name>
<dbReference type="PIRSF" id="PIRSF006278">
    <property type="entry name" value="ACCD_DCysDesulf"/>
    <property type="match status" value="1"/>
</dbReference>
<dbReference type="EC" id="4.4.1.-" evidence="5"/>
<comment type="caution">
    <text evidence="5">The sequence shown here is derived from an EMBL/GenBank/DDBJ whole genome shotgun (WGS) entry which is preliminary data.</text>
</comment>
<dbReference type="InterPro" id="IPR036052">
    <property type="entry name" value="TrpB-like_PALP_sf"/>
</dbReference>
<keyword evidence="6" id="KW-1185">Reference proteome</keyword>
<evidence type="ECO:0000256" key="1">
    <source>
        <dbReference type="ARBA" id="ARBA00001933"/>
    </source>
</evidence>
<reference evidence="6" key="1">
    <citation type="journal article" date="2019" name="Int. J. Syst. Evol. Microbiol.">
        <title>The Global Catalogue of Microorganisms (GCM) 10K type strain sequencing project: providing services to taxonomists for standard genome sequencing and annotation.</title>
        <authorList>
            <consortium name="The Broad Institute Genomics Platform"/>
            <consortium name="The Broad Institute Genome Sequencing Center for Infectious Disease"/>
            <person name="Wu L."/>
            <person name="Ma J."/>
        </authorList>
    </citation>
    <scope>NUCLEOTIDE SEQUENCE [LARGE SCALE GENOMIC DNA]</scope>
    <source>
        <strain evidence="6">CECT 7226</strain>
    </source>
</reference>
<dbReference type="InterPro" id="IPR005966">
    <property type="entry name" value="D-Cys_desShydrase"/>
</dbReference>
<dbReference type="Proteomes" id="UP001223712">
    <property type="component" value="Unassembled WGS sequence"/>
</dbReference>
<evidence type="ECO:0000256" key="3">
    <source>
        <dbReference type="ARBA" id="ARBA00022898"/>
    </source>
</evidence>
<gene>
    <name evidence="5" type="ORF">QWY96_13490</name>
</gene>
<evidence type="ECO:0000259" key="4">
    <source>
        <dbReference type="Pfam" id="PF00291"/>
    </source>
</evidence>
<dbReference type="EMBL" id="JAUFQY010000001">
    <property type="protein sequence ID" value="MDN3701655.1"/>
    <property type="molecule type" value="Genomic_DNA"/>
</dbReference>
<evidence type="ECO:0000313" key="5">
    <source>
        <dbReference type="EMBL" id="MDN3701655.1"/>
    </source>
</evidence>
<accession>A0ABT8CJZ1</accession>
<comment type="similarity">
    <text evidence="2">Belongs to the ACC deaminase/D-cysteine desulfhydrase family.</text>
</comment>
<dbReference type="InterPro" id="IPR027278">
    <property type="entry name" value="ACCD_DCysDesulf"/>
</dbReference>
<proteinExistence type="inferred from homology"/>